<name>A0A0G4I6S4_9ALVE</name>
<keyword evidence="6" id="KW-0560">Oxidoreductase</keyword>
<feature type="domain" description="JmjC" evidence="13">
    <location>
        <begin position="160"/>
        <end position="324"/>
    </location>
</feature>
<dbReference type="SUPFAM" id="SSF51197">
    <property type="entry name" value="Clavaminate synthase-like"/>
    <property type="match status" value="1"/>
</dbReference>
<dbReference type="VEuPathDB" id="CryptoDB:Cvel_1913"/>
<evidence type="ECO:0000256" key="3">
    <source>
        <dbReference type="ARBA" id="ARBA00022723"/>
    </source>
</evidence>
<keyword evidence="4" id="KW-0156">Chromatin regulator</keyword>
<dbReference type="InterPro" id="IPR050910">
    <property type="entry name" value="JMJD6_ArgDemeth/LysHydrox"/>
</dbReference>
<keyword evidence="7" id="KW-0408">Iron</keyword>
<dbReference type="AlphaFoldDB" id="A0A0G4I6S4"/>
<evidence type="ECO:0000256" key="8">
    <source>
        <dbReference type="ARBA" id="ARBA00023015"/>
    </source>
</evidence>
<dbReference type="PROSITE" id="PS51184">
    <property type="entry name" value="JMJC"/>
    <property type="match status" value="1"/>
</dbReference>
<dbReference type="PANTHER" id="PTHR12480">
    <property type="entry name" value="ARGININE DEMETHYLASE AND LYSYL-HYDROXYLASE JMJD"/>
    <property type="match status" value="1"/>
</dbReference>
<dbReference type="Gene3D" id="2.60.120.650">
    <property type="entry name" value="Cupin"/>
    <property type="match status" value="1"/>
</dbReference>
<comment type="cofactor">
    <cofactor evidence="1">
        <name>Fe(2+)</name>
        <dbReference type="ChEBI" id="CHEBI:29033"/>
    </cofactor>
</comment>
<evidence type="ECO:0000256" key="5">
    <source>
        <dbReference type="ARBA" id="ARBA00022964"/>
    </source>
</evidence>
<dbReference type="InterPro" id="IPR003347">
    <property type="entry name" value="JmjC_dom"/>
</dbReference>
<evidence type="ECO:0000256" key="6">
    <source>
        <dbReference type="ARBA" id="ARBA00023002"/>
    </source>
</evidence>
<evidence type="ECO:0000256" key="12">
    <source>
        <dbReference type="SAM" id="MobiDB-lite"/>
    </source>
</evidence>
<dbReference type="PANTHER" id="PTHR12480:SF32">
    <property type="entry name" value="BIFUNCTIONAL ARGININE DEMETHYLASE AND LYSYL-HYDROXYLASE JMJD6"/>
    <property type="match status" value="1"/>
</dbReference>
<keyword evidence="10" id="KW-0539">Nucleus</keyword>
<keyword evidence="8" id="KW-0805">Transcription regulation</keyword>
<evidence type="ECO:0000313" key="14">
    <source>
        <dbReference type="EMBL" id="CEM52691.1"/>
    </source>
</evidence>
<comment type="similarity">
    <text evidence="11">Belongs to the JMJD6 family.</text>
</comment>
<organism evidence="14">
    <name type="scientific">Chromera velia CCMP2878</name>
    <dbReference type="NCBI Taxonomy" id="1169474"/>
    <lineage>
        <taxon>Eukaryota</taxon>
        <taxon>Sar</taxon>
        <taxon>Alveolata</taxon>
        <taxon>Colpodellida</taxon>
        <taxon>Chromeraceae</taxon>
        <taxon>Chromera</taxon>
    </lineage>
</organism>
<feature type="region of interest" description="Disordered" evidence="12">
    <location>
        <begin position="353"/>
        <end position="389"/>
    </location>
</feature>
<dbReference type="GO" id="GO:0106140">
    <property type="term" value="F:P-TEFb complex binding"/>
    <property type="evidence" value="ECO:0007669"/>
    <property type="project" value="TreeGrafter"/>
</dbReference>
<proteinExistence type="inferred from homology"/>
<feature type="region of interest" description="Disordered" evidence="12">
    <location>
        <begin position="416"/>
        <end position="454"/>
    </location>
</feature>
<evidence type="ECO:0000256" key="1">
    <source>
        <dbReference type="ARBA" id="ARBA00001954"/>
    </source>
</evidence>
<comment type="subcellular location">
    <subcellularLocation>
        <location evidence="2">Nucleus</location>
    </subcellularLocation>
</comment>
<dbReference type="EMBL" id="CDMZ01005332">
    <property type="protein sequence ID" value="CEM52691.1"/>
    <property type="molecule type" value="Genomic_DNA"/>
</dbReference>
<dbReference type="SMART" id="SM00558">
    <property type="entry name" value="JmjC"/>
    <property type="match status" value="1"/>
</dbReference>
<evidence type="ECO:0000256" key="10">
    <source>
        <dbReference type="ARBA" id="ARBA00023242"/>
    </source>
</evidence>
<gene>
    <name evidence="14" type="ORF">Cvel_1913</name>
</gene>
<feature type="compositionally biased region" description="Gly residues" evidence="12">
    <location>
        <begin position="529"/>
        <end position="543"/>
    </location>
</feature>
<dbReference type="Pfam" id="PF13621">
    <property type="entry name" value="Cupin_8"/>
    <property type="match status" value="1"/>
</dbReference>
<dbReference type="PhylomeDB" id="A0A0G4I6S4"/>
<evidence type="ECO:0000256" key="4">
    <source>
        <dbReference type="ARBA" id="ARBA00022853"/>
    </source>
</evidence>
<feature type="compositionally biased region" description="Basic residues" evidence="12">
    <location>
        <begin position="430"/>
        <end position="439"/>
    </location>
</feature>
<keyword evidence="3" id="KW-0479">Metal-binding</keyword>
<dbReference type="GO" id="GO:0005737">
    <property type="term" value="C:cytoplasm"/>
    <property type="evidence" value="ECO:0007669"/>
    <property type="project" value="TreeGrafter"/>
</dbReference>
<sequence length="543" mass="60467">MDSPRIEARPTPHPGKFDHAKTFRKVHYAKKHQRTDIRPDNWGKFGYWQTNVMDLIGKGTFEETIPRVHIKDTSVREFIEKYEKPGLPVIIQGLMDDWPAMQNWEWSRLERKYRHGSFKVGEDDDGHRIKMRLKYFLDYLRHQTDDSPLYLFESACEDATRTAGLLEDFRIPDVFPFDLHCVLGLDDRPPHRWFLIGPKRSGTTVHRDPIGTAAWNALQSGEKRWCLFPPDLPKEIVKAKGLRREGEDDEAIDWFAKLLPRLKRREGPGKLRILEGTQGPGEIIFVPPRWWHAVVNLSDTVACTQNFVSLANFDLAWKEMRRGRKKLAVRWLNRLDTFFPELAHRARQLNRADNWRMHNEPRRAGGDHSSSDSSSSSSSSSEASTEMSADLEDIEEELMGLESRWPADLKEAVEARRNEAVGSDGAAKASRSRRRRHKVPQNGEQRGGGGDVTMTPVEGHVGGQGGGTQSEEAPVGAVGNGHGVNMPQAPAAFEISGSGGSSSSSSLQTAGGGVCGPSRMGRRSSGRRAGAGGGGGGQPLSAV</sequence>
<feature type="region of interest" description="Disordered" evidence="12">
    <location>
        <begin position="478"/>
        <end position="543"/>
    </location>
</feature>
<evidence type="ECO:0000256" key="9">
    <source>
        <dbReference type="ARBA" id="ARBA00023163"/>
    </source>
</evidence>
<accession>A0A0G4I6S4</accession>
<feature type="compositionally biased region" description="Basic and acidic residues" evidence="12">
    <location>
        <begin position="353"/>
        <end position="370"/>
    </location>
</feature>
<dbReference type="GO" id="GO:0046872">
    <property type="term" value="F:metal ion binding"/>
    <property type="evidence" value="ECO:0007669"/>
    <property type="project" value="UniProtKB-KW"/>
</dbReference>
<dbReference type="Gene3D" id="1.20.1280.270">
    <property type="match status" value="1"/>
</dbReference>
<protein>
    <recommendedName>
        <fullName evidence="13">JmjC domain-containing protein</fullName>
    </recommendedName>
</protein>
<dbReference type="GO" id="GO:0033749">
    <property type="term" value="F:histone H4R3 demethylase activity"/>
    <property type="evidence" value="ECO:0007669"/>
    <property type="project" value="TreeGrafter"/>
</dbReference>
<feature type="compositionally biased region" description="Low complexity" evidence="12">
    <location>
        <begin position="371"/>
        <end position="381"/>
    </location>
</feature>
<evidence type="ECO:0000256" key="2">
    <source>
        <dbReference type="ARBA" id="ARBA00004123"/>
    </source>
</evidence>
<dbReference type="InterPro" id="IPR041667">
    <property type="entry name" value="Cupin_8"/>
</dbReference>
<reference evidence="14" key="1">
    <citation type="submission" date="2014-11" db="EMBL/GenBank/DDBJ databases">
        <authorList>
            <person name="Otto D Thomas"/>
            <person name="Naeem Raeece"/>
        </authorList>
    </citation>
    <scope>NUCLEOTIDE SEQUENCE</scope>
</reference>
<dbReference type="GO" id="GO:0005634">
    <property type="term" value="C:nucleus"/>
    <property type="evidence" value="ECO:0007669"/>
    <property type="project" value="UniProtKB-SubCell"/>
</dbReference>
<keyword evidence="5" id="KW-0223">Dioxygenase</keyword>
<keyword evidence="9" id="KW-0804">Transcription</keyword>
<dbReference type="CDD" id="cd02208">
    <property type="entry name" value="cupin_RmlC-like"/>
    <property type="match status" value="1"/>
</dbReference>
<evidence type="ECO:0000256" key="7">
    <source>
        <dbReference type="ARBA" id="ARBA00023004"/>
    </source>
</evidence>
<evidence type="ECO:0000259" key="13">
    <source>
        <dbReference type="PROSITE" id="PS51184"/>
    </source>
</evidence>
<evidence type="ECO:0000256" key="11">
    <source>
        <dbReference type="ARBA" id="ARBA00038068"/>
    </source>
</evidence>